<dbReference type="Proteomes" id="UP000236723">
    <property type="component" value="Unassembled WGS sequence"/>
</dbReference>
<organism evidence="2 3">
    <name type="scientific">Thermomonospora echinospora</name>
    <dbReference type="NCBI Taxonomy" id="1992"/>
    <lineage>
        <taxon>Bacteria</taxon>
        <taxon>Bacillati</taxon>
        <taxon>Actinomycetota</taxon>
        <taxon>Actinomycetes</taxon>
        <taxon>Streptosporangiales</taxon>
        <taxon>Thermomonosporaceae</taxon>
        <taxon>Thermomonospora</taxon>
    </lineage>
</organism>
<sequence>MTAPATSRPGTSASTDDPPARFGDLLAAEWIKLWSLRSTFWVLGLGALTLIGLNVQATLADHRLMASWSAQRLADYNWMNDAFGQSPYLLLMICTGAIGAITIAGEYTSGLIRTTFAAVPARRSVVAAKAAVVTVVMTILGTVVAVTSFGVTQAILSTRGGGYSFTDPGVPQAIAASALIAPVCALIGMGVGALIRHTAASVIGVFAVLVMLPELTKGRSYAWVVDLHNAMPWPAWATLRNSPWQDVPDPYAATATGSWIVLALWPLAAVLLATLAVHRRDP</sequence>
<name>A0A1H6DQI7_9ACTN</name>
<evidence type="ECO:0000313" key="3">
    <source>
        <dbReference type="Proteomes" id="UP000236723"/>
    </source>
</evidence>
<dbReference type="OrthoDB" id="3480265at2"/>
<protein>
    <submittedName>
        <fullName evidence="2">ABC-2 family transporter protein</fullName>
    </submittedName>
</protein>
<gene>
    <name evidence="2" type="ORF">SAMN04489712_120147</name>
</gene>
<feature type="transmembrane region" description="Helical" evidence="1">
    <location>
        <begin position="40"/>
        <end position="59"/>
    </location>
</feature>
<evidence type="ECO:0000313" key="2">
    <source>
        <dbReference type="EMBL" id="SEG87511.1"/>
    </source>
</evidence>
<evidence type="ECO:0000256" key="1">
    <source>
        <dbReference type="SAM" id="Phobius"/>
    </source>
</evidence>
<feature type="transmembrane region" description="Helical" evidence="1">
    <location>
        <begin position="126"/>
        <end position="149"/>
    </location>
</feature>
<reference evidence="3" key="1">
    <citation type="submission" date="2016-10" db="EMBL/GenBank/DDBJ databases">
        <authorList>
            <person name="Varghese N."/>
            <person name="Submissions S."/>
        </authorList>
    </citation>
    <scope>NUCLEOTIDE SEQUENCE [LARGE SCALE GENOMIC DNA]</scope>
    <source>
        <strain evidence="3">DSM 43163</strain>
    </source>
</reference>
<accession>A0A1H6DQI7</accession>
<feature type="transmembrane region" description="Helical" evidence="1">
    <location>
        <begin position="169"/>
        <end position="187"/>
    </location>
</feature>
<keyword evidence="1" id="KW-1133">Transmembrane helix</keyword>
<keyword evidence="1" id="KW-0472">Membrane</keyword>
<dbReference type="AlphaFoldDB" id="A0A1H6DQI7"/>
<dbReference type="Pfam" id="PF12730">
    <property type="entry name" value="ABC2_membrane_4"/>
    <property type="match status" value="1"/>
</dbReference>
<dbReference type="RefSeq" id="WP_103943224.1">
    <property type="nucleotide sequence ID" value="NZ_FNVO01000020.1"/>
</dbReference>
<feature type="transmembrane region" description="Helical" evidence="1">
    <location>
        <begin position="88"/>
        <end position="105"/>
    </location>
</feature>
<proteinExistence type="predicted"/>
<feature type="transmembrane region" description="Helical" evidence="1">
    <location>
        <begin position="251"/>
        <end position="277"/>
    </location>
</feature>
<keyword evidence="3" id="KW-1185">Reference proteome</keyword>
<dbReference type="EMBL" id="FNVO01000020">
    <property type="protein sequence ID" value="SEG87511.1"/>
    <property type="molecule type" value="Genomic_DNA"/>
</dbReference>
<keyword evidence="1" id="KW-0812">Transmembrane</keyword>